<proteinExistence type="predicted"/>
<keyword evidence="12" id="KW-1185">Reference proteome</keyword>
<dbReference type="STRING" id="94237.ENSMMOP00000008248"/>
<evidence type="ECO:0000256" key="7">
    <source>
        <dbReference type="ARBA" id="ARBA00023180"/>
    </source>
</evidence>
<dbReference type="Gene3D" id="2.60.40.10">
    <property type="entry name" value="Immunoglobulins"/>
    <property type="match status" value="2"/>
</dbReference>
<dbReference type="InterPro" id="IPR013106">
    <property type="entry name" value="Ig_V-set"/>
</dbReference>
<dbReference type="Proteomes" id="UP000261620">
    <property type="component" value="Unplaced"/>
</dbReference>
<feature type="chain" id="PRO_5018628018" description="Ig-like domain-containing protein" evidence="9">
    <location>
        <begin position="21"/>
        <end position="332"/>
    </location>
</feature>
<evidence type="ECO:0000313" key="12">
    <source>
        <dbReference type="Proteomes" id="UP000261620"/>
    </source>
</evidence>
<keyword evidence="6" id="KW-1015">Disulfide bond</keyword>
<keyword evidence="5 8" id="KW-0472">Membrane</keyword>
<keyword evidence="4" id="KW-0391">Immunity</keyword>
<dbReference type="PROSITE" id="PS50835">
    <property type="entry name" value="IG_LIKE"/>
    <property type="match status" value="1"/>
</dbReference>
<evidence type="ECO:0000256" key="9">
    <source>
        <dbReference type="SAM" id="SignalP"/>
    </source>
</evidence>
<evidence type="ECO:0000259" key="10">
    <source>
        <dbReference type="PROSITE" id="PS50835"/>
    </source>
</evidence>
<protein>
    <recommendedName>
        <fullName evidence="10">Ig-like domain-containing protein</fullName>
    </recommendedName>
</protein>
<evidence type="ECO:0000313" key="11">
    <source>
        <dbReference type="Ensembl" id="ENSMMOP00000008248.1"/>
    </source>
</evidence>
<keyword evidence="8" id="KW-1133">Transmembrane helix</keyword>
<evidence type="ECO:0000256" key="2">
    <source>
        <dbReference type="ARBA" id="ARBA00022475"/>
    </source>
</evidence>
<dbReference type="InterPro" id="IPR036179">
    <property type="entry name" value="Ig-like_dom_sf"/>
</dbReference>
<dbReference type="PANTHER" id="PTHR19433:SF127">
    <property type="entry name" value="NITR9"/>
    <property type="match status" value="1"/>
</dbReference>
<evidence type="ECO:0000256" key="8">
    <source>
        <dbReference type="SAM" id="Phobius"/>
    </source>
</evidence>
<reference evidence="11" key="2">
    <citation type="submission" date="2025-09" db="UniProtKB">
        <authorList>
            <consortium name="Ensembl"/>
        </authorList>
    </citation>
    <scope>IDENTIFICATION</scope>
</reference>
<accession>A0A3Q3W2M0</accession>
<dbReference type="InterPro" id="IPR003599">
    <property type="entry name" value="Ig_sub"/>
</dbReference>
<feature type="signal peptide" evidence="9">
    <location>
        <begin position="1"/>
        <end position="20"/>
    </location>
</feature>
<keyword evidence="3 9" id="KW-0732">Signal</keyword>
<comment type="subcellular location">
    <subcellularLocation>
        <location evidence="1">Cell membrane</location>
    </subcellularLocation>
</comment>
<evidence type="ECO:0000256" key="4">
    <source>
        <dbReference type="ARBA" id="ARBA00022859"/>
    </source>
</evidence>
<dbReference type="AlphaFoldDB" id="A0A3Q3W2M0"/>
<dbReference type="GO" id="GO:0009617">
    <property type="term" value="P:response to bacterium"/>
    <property type="evidence" value="ECO:0007669"/>
    <property type="project" value="TreeGrafter"/>
</dbReference>
<dbReference type="SMART" id="SM00409">
    <property type="entry name" value="IG"/>
    <property type="match status" value="2"/>
</dbReference>
<evidence type="ECO:0000256" key="6">
    <source>
        <dbReference type="ARBA" id="ARBA00023157"/>
    </source>
</evidence>
<keyword evidence="2" id="KW-1003">Cell membrane</keyword>
<dbReference type="InterPro" id="IPR007110">
    <property type="entry name" value="Ig-like_dom"/>
</dbReference>
<feature type="transmembrane region" description="Helical" evidence="8">
    <location>
        <begin position="243"/>
        <end position="267"/>
    </location>
</feature>
<dbReference type="InterPro" id="IPR013783">
    <property type="entry name" value="Ig-like_fold"/>
</dbReference>
<dbReference type="PANTHER" id="PTHR19433">
    <property type="entry name" value="T-CELL RECEPTOR ALPHA CHAIN V REGION-RELATED"/>
    <property type="match status" value="1"/>
</dbReference>
<keyword evidence="7" id="KW-0325">Glycoprotein</keyword>
<dbReference type="Pfam" id="PF07686">
    <property type="entry name" value="V-set"/>
    <property type="match status" value="2"/>
</dbReference>
<reference evidence="11" key="1">
    <citation type="submission" date="2025-08" db="UniProtKB">
        <authorList>
            <consortium name="Ensembl"/>
        </authorList>
    </citation>
    <scope>IDENTIFICATION</scope>
</reference>
<evidence type="ECO:0000256" key="3">
    <source>
        <dbReference type="ARBA" id="ARBA00022729"/>
    </source>
</evidence>
<dbReference type="Ensembl" id="ENSMMOT00000008399.1">
    <property type="protein sequence ID" value="ENSMMOP00000008248.1"/>
    <property type="gene ID" value="ENSMMOG00000006393.1"/>
</dbReference>
<feature type="domain" description="Ig-like" evidence="10">
    <location>
        <begin position="144"/>
        <end position="249"/>
    </location>
</feature>
<organism evidence="11 12">
    <name type="scientific">Mola mola</name>
    <name type="common">Ocean sunfish</name>
    <name type="synonym">Tetraodon mola</name>
    <dbReference type="NCBI Taxonomy" id="94237"/>
    <lineage>
        <taxon>Eukaryota</taxon>
        <taxon>Metazoa</taxon>
        <taxon>Chordata</taxon>
        <taxon>Craniata</taxon>
        <taxon>Vertebrata</taxon>
        <taxon>Euteleostomi</taxon>
        <taxon>Actinopterygii</taxon>
        <taxon>Neopterygii</taxon>
        <taxon>Teleostei</taxon>
        <taxon>Neoteleostei</taxon>
        <taxon>Acanthomorphata</taxon>
        <taxon>Eupercaria</taxon>
        <taxon>Tetraodontiformes</taxon>
        <taxon>Molidae</taxon>
        <taxon>Mola</taxon>
    </lineage>
</organism>
<evidence type="ECO:0000256" key="5">
    <source>
        <dbReference type="ARBA" id="ARBA00023136"/>
    </source>
</evidence>
<evidence type="ECO:0000256" key="1">
    <source>
        <dbReference type="ARBA" id="ARBA00004236"/>
    </source>
</evidence>
<name>A0A3Q3W2M0_MOLML</name>
<dbReference type="InterPro" id="IPR052051">
    <property type="entry name" value="TCR_complex_component"/>
</dbReference>
<dbReference type="GO" id="GO:0002376">
    <property type="term" value="P:immune system process"/>
    <property type="evidence" value="ECO:0007669"/>
    <property type="project" value="UniProtKB-KW"/>
</dbReference>
<dbReference type="GO" id="GO:0005886">
    <property type="term" value="C:plasma membrane"/>
    <property type="evidence" value="ECO:0007669"/>
    <property type="project" value="UniProtKB-SubCell"/>
</dbReference>
<dbReference type="SUPFAM" id="SSF48726">
    <property type="entry name" value="Immunoglobulin"/>
    <property type="match status" value="2"/>
</dbReference>
<sequence length="332" mass="36887">MMTALLLPLCLACLFLGEMAQTTDQFSASAHQMSSFISVKTGDKVTLRFSESVSPKYYWYKHSLAGKPKLISSYYKYANTTFHNEFVNNLRFMLDVENGKHHLIIKDLRISDSATYYCLGCYGYNLNFVEGITVSVKGSGSNVPVSVYQSASETIQPGDSVTLNCTVQTGTCDGQHSVYWFRNSAESHPGLIYTQGGRNDQCERNPDTQTHTCVYNLSLNNLNLSHAGTYYCAVASYKGNSHVLVYFLSGALAFTTTLIVLLSVSVYKMMKKTRGESLECQAQFPASSTANTEVYQEGDDLHYAALSINLHNGSRKQRDDTNNECVYSSVKQ</sequence>
<keyword evidence="8" id="KW-0812">Transmembrane</keyword>